<feature type="transmembrane region" description="Helical" evidence="1">
    <location>
        <begin position="12"/>
        <end position="35"/>
    </location>
</feature>
<evidence type="ECO:0000313" key="2">
    <source>
        <dbReference type="EMBL" id="CAL0309538.1"/>
    </source>
</evidence>
<keyword evidence="1" id="KW-0472">Membrane</keyword>
<accession>A0AAV1WJW6</accession>
<protein>
    <recommendedName>
        <fullName evidence="4">WAT1-related protein</fullName>
    </recommendedName>
</protein>
<evidence type="ECO:0000256" key="1">
    <source>
        <dbReference type="SAM" id="Phobius"/>
    </source>
</evidence>
<evidence type="ECO:0008006" key="4">
    <source>
        <dbReference type="Google" id="ProtNLM"/>
    </source>
</evidence>
<dbReference type="EMBL" id="CAXHTB010000007">
    <property type="protein sequence ID" value="CAL0309538.1"/>
    <property type="molecule type" value="Genomic_DNA"/>
</dbReference>
<dbReference type="Proteomes" id="UP001497480">
    <property type="component" value="Unassembled WGS sequence"/>
</dbReference>
<evidence type="ECO:0000313" key="3">
    <source>
        <dbReference type="Proteomes" id="UP001497480"/>
    </source>
</evidence>
<comment type="caution">
    <text evidence="2">The sequence shown here is derived from an EMBL/GenBank/DDBJ whole genome shotgun (WGS) entry which is preliminary data.</text>
</comment>
<feature type="transmembrane region" description="Helical" evidence="1">
    <location>
        <begin position="47"/>
        <end position="64"/>
    </location>
</feature>
<keyword evidence="1" id="KW-0812">Transmembrane</keyword>
<organism evidence="2 3">
    <name type="scientific">Lupinus luteus</name>
    <name type="common">European yellow lupine</name>
    <dbReference type="NCBI Taxonomy" id="3873"/>
    <lineage>
        <taxon>Eukaryota</taxon>
        <taxon>Viridiplantae</taxon>
        <taxon>Streptophyta</taxon>
        <taxon>Embryophyta</taxon>
        <taxon>Tracheophyta</taxon>
        <taxon>Spermatophyta</taxon>
        <taxon>Magnoliopsida</taxon>
        <taxon>eudicotyledons</taxon>
        <taxon>Gunneridae</taxon>
        <taxon>Pentapetalae</taxon>
        <taxon>rosids</taxon>
        <taxon>fabids</taxon>
        <taxon>Fabales</taxon>
        <taxon>Fabaceae</taxon>
        <taxon>Papilionoideae</taxon>
        <taxon>50 kb inversion clade</taxon>
        <taxon>genistoids sensu lato</taxon>
        <taxon>core genistoids</taxon>
        <taxon>Genisteae</taxon>
        <taxon>Lupinus</taxon>
    </lineage>
</organism>
<keyword evidence="1" id="KW-1133">Transmembrane helix</keyword>
<name>A0AAV1WJW6_LUPLU</name>
<sequence length="160" mass="17088">MKRSICNVFHGLIPAILMVMVQVALAGVSIFFKLAINVGLSVRVATAYRLTFASAFTVPLALISERDLHIRVWKLWFSVQMENPGGEVMAVGYDLSGCRGGGCWWLVFWGDGGAVGGLWASVAGGVGWCLLMGMAIRLDLVAKVEATLMVMAPLLAVASV</sequence>
<proteinExistence type="predicted"/>
<keyword evidence="3" id="KW-1185">Reference proteome</keyword>
<gene>
    <name evidence="2" type="ORF">LLUT_LOCUS10598</name>
</gene>
<dbReference type="AlphaFoldDB" id="A0AAV1WJW6"/>
<reference evidence="2 3" key="1">
    <citation type="submission" date="2024-03" db="EMBL/GenBank/DDBJ databases">
        <authorList>
            <person name="Martinez-Hernandez J."/>
        </authorList>
    </citation>
    <scope>NUCLEOTIDE SEQUENCE [LARGE SCALE GENOMIC DNA]</scope>
</reference>